<proteinExistence type="predicted"/>
<comment type="caution">
    <text evidence="1">The sequence shown here is derived from an EMBL/GenBank/DDBJ whole genome shotgun (WGS) entry which is preliminary data.</text>
</comment>
<sequence length="57" mass="6223">VYICCLDEGPVAESQEEAGDKTVTKDVAVAFKDKAIGAKDLVKDKAEHLQDKVKDFL</sequence>
<reference evidence="1 2" key="1">
    <citation type="submission" date="2019-06" db="EMBL/GenBank/DDBJ databases">
        <title>Genomics analysis of Aphanomyces spp. identifies a new class of oomycete effector associated with host adaptation.</title>
        <authorList>
            <person name="Gaulin E."/>
        </authorList>
    </citation>
    <scope>NUCLEOTIDE SEQUENCE [LARGE SCALE GENOMIC DNA]</scope>
    <source>
        <strain evidence="1 2">E</strain>
    </source>
</reference>
<dbReference type="AlphaFoldDB" id="A0A6A5AWV0"/>
<evidence type="ECO:0000313" key="1">
    <source>
        <dbReference type="EMBL" id="KAF0774995.1"/>
    </source>
</evidence>
<evidence type="ECO:0000313" key="2">
    <source>
        <dbReference type="Proteomes" id="UP000469452"/>
    </source>
</evidence>
<organism evidence="1 2">
    <name type="scientific">Aphanomyces astaci</name>
    <name type="common">Crayfish plague agent</name>
    <dbReference type="NCBI Taxonomy" id="112090"/>
    <lineage>
        <taxon>Eukaryota</taxon>
        <taxon>Sar</taxon>
        <taxon>Stramenopiles</taxon>
        <taxon>Oomycota</taxon>
        <taxon>Saprolegniomycetes</taxon>
        <taxon>Saprolegniales</taxon>
        <taxon>Verrucalvaceae</taxon>
        <taxon>Aphanomyces</taxon>
    </lineage>
</organism>
<feature type="non-terminal residue" evidence="1">
    <location>
        <position position="1"/>
    </location>
</feature>
<name>A0A6A5AWV0_APHAT</name>
<protein>
    <submittedName>
        <fullName evidence="1">Uncharacterized protein</fullName>
    </submittedName>
</protein>
<dbReference type="Proteomes" id="UP000469452">
    <property type="component" value="Unassembled WGS sequence"/>
</dbReference>
<dbReference type="EMBL" id="VJMI01002658">
    <property type="protein sequence ID" value="KAF0774995.1"/>
    <property type="molecule type" value="Genomic_DNA"/>
</dbReference>
<accession>A0A6A5AWV0</accession>
<gene>
    <name evidence="1" type="ORF">AaE_001305</name>
</gene>